<evidence type="ECO:0000313" key="2">
    <source>
        <dbReference type="EMBL" id="MBB6102501.1"/>
    </source>
</evidence>
<dbReference type="Proteomes" id="UP000571554">
    <property type="component" value="Unassembled WGS sequence"/>
</dbReference>
<dbReference type="RefSeq" id="WP_183724081.1">
    <property type="nucleotide sequence ID" value="NZ_JACHBW010000006.1"/>
</dbReference>
<organism evidence="2 3">
    <name type="scientific">Paraburkholderia bannensis</name>
    <dbReference type="NCBI Taxonomy" id="765414"/>
    <lineage>
        <taxon>Bacteria</taxon>
        <taxon>Pseudomonadati</taxon>
        <taxon>Pseudomonadota</taxon>
        <taxon>Betaproteobacteria</taxon>
        <taxon>Burkholderiales</taxon>
        <taxon>Burkholderiaceae</taxon>
        <taxon>Paraburkholderia</taxon>
    </lineage>
</organism>
<comment type="caution">
    <text evidence="2">The sequence shown here is derived from an EMBL/GenBank/DDBJ whole genome shotgun (WGS) entry which is preliminary data.</text>
</comment>
<dbReference type="EMBL" id="JACHBW010000006">
    <property type="protein sequence ID" value="MBB6102501.1"/>
    <property type="molecule type" value="Genomic_DNA"/>
</dbReference>
<name>A0A7W9TXH7_9BURK</name>
<accession>A0A7W9TXH7</accession>
<evidence type="ECO:0000313" key="3">
    <source>
        <dbReference type="Proteomes" id="UP000571554"/>
    </source>
</evidence>
<dbReference type="AlphaFoldDB" id="A0A7W9TXH7"/>
<feature type="region of interest" description="Disordered" evidence="1">
    <location>
        <begin position="1"/>
        <end position="29"/>
    </location>
</feature>
<evidence type="ECO:0000256" key="1">
    <source>
        <dbReference type="SAM" id="MobiDB-lite"/>
    </source>
</evidence>
<proteinExistence type="predicted"/>
<protein>
    <submittedName>
        <fullName evidence="2">Uncharacterized protein</fullName>
    </submittedName>
</protein>
<keyword evidence="3" id="KW-1185">Reference proteome</keyword>
<gene>
    <name evidence="2" type="ORF">F4827_002353</name>
</gene>
<sequence length="118" mass="13050">MVHKTGGEAASIPPTFSDPARAPEQCGEDATACHRHSKNSGCDFQENSAGRRKFSRIQIGNNANGECERIKAVIALRNPLAMKALCKFMIKINQLAHFAFRVFTMLQRGTQRKKFQGG</sequence>
<reference evidence="2 3" key="1">
    <citation type="submission" date="2020-08" db="EMBL/GenBank/DDBJ databases">
        <title>Above-ground endophytic microbial communities from plants in different locations in the United States.</title>
        <authorList>
            <person name="Frank C."/>
        </authorList>
    </citation>
    <scope>NUCLEOTIDE SEQUENCE [LARGE SCALE GENOMIC DNA]</scope>
    <source>
        <strain evidence="2 3">WP4_2_2</strain>
    </source>
</reference>